<sequence length="192" mass="21821">MSSDNNAVLQNATVYPNPTDEQKKEIITKLQLKPFVNEGGSPVNRITIRPENSENFQFLDNPEVYYSQSNNSFVIFGKFEDSSVPQDISGLKAEEEKKTVTKEPSEIHDDLAVQADAPKMTKEERIASYQNTDNIVVDDAYLQEYGNGLTQKQIDIVAKQSGCQDRYMIFKVLMEKKQDLINSIMTVKELMQ</sequence>
<keyword evidence="2" id="KW-0804">Transcription</keyword>
<comment type="subcellular location">
    <subcellularLocation>
        <location evidence="1">Cytoplasm</location>
    </subcellularLocation>
</comment>
<dbReference type="AlphaFoldDB" id="A0A1E5RWV9"/>
<evidence type="ECO:0000256" key="1">
    <source>
        <dbReference type="ARBA" id="ARBA00004496"/>
    </source>
</evidence>
<dbReference type="Gene3D" id="2.20.70.30">
    <property type="entry name" value="Nascent polypeptide-associated complex domain"/>
    <property type="match status" value="1"/>
</dbReference>
<dbReference type="Pfam" id="PF01849">
    <property type="entry name" value="NAC"/>
    <property type="match status" value="1"/>
</dbReference>
<dbReference type="InterPro" id="IPR002715">
    <property type="entry name" value="Nas_poly-pep-assoc_cplx_dom"/>
</dbReference>
<dbReference type="InterPro" id="IPR038187">
    <property type="entry name" value="NAC_A/B_dom_sf"/>
</dbReference>
<organism evidence="4 5">
    <name type="scientific">Hanseniaspora opuntiae</name>
    <dbReference type="NCBI Taxonomy" id="211096"/>
    <lineage>
        <taxon>Eukaryota</taxon>
        <taxon>Fungi</taxon>
        <taxon>Dikarya</taxon>
        <taxon>Ascomycota</taxon>
        <taxon>Saccharomycotina</taxon>
        <taxon>Saccharomycetes</taxon>
        <taxon>Saccharomycodales</taxon>
        <taxon>Saccharomycodaceae</taxon>
        <taxon>Hanseniaspora</taxon>
    </lineage>
</organism>
<proteinExistence type="inferred from homology"/>
<reference evidence="5" key="1">
    <citation type="journal article" date="2016" name="Genome Announc.">
        <title>Genome sequences of three species of Hanseniaspora isolated from spontaneous wine fermentations.</title>
        <authorList>
            <person name="Sternes P.R."/>
            <person name="Lee D."/>
            <person name="Kutyna D.R."/>
            <person name="Borneman A.R."/>
        </authorList>
    </citation>
    <scope>NUCLEOTIDE SEQUENCE [LARGE SCALE GENOMIC DNA]</scope>
    <source>
        <strain evidence="5">AWRI3578</strain>
    </source>
</reference>
<evidence type="ECO:0000313" key="5">
    <source>
        <dbReference type="Proteomes" id="UP000095605"/>
    </source>
</evidence>
<dbReference type="GO" id="GO:0005737">
    <property type="term" value="C:cytoplasm"/>
    <property type="evidence" value="ECO:0007669"/>
    <property type="project" value="UniProtKB-SubCell"/>
</dbReference>
<comment type="caution">
    <text evidence="4">The sequence shown here is derived from an EMBL/GenBank/DDBJ whole genome shotgun (WGS) entry which is preliminary data.</text>
</comment>
<evidence type="ECO:0000313" key="4">
    <source>
        <dbReference type="EMBL" id="OEJ91225.1"/>
    </source>
</evidence>
<dbReference type="OrthoDB" id="3970888at2759"/>
<dbReference type="EMBL" id="LPNL01000002">
    <property type="protein sequence ID" value="OEJ91225.1"/>
    <property type="molecule type" value="Genomic_DNA"/>
</dbReference>
<keyword evidence="5" id="KW-1185">Reference proteome</keyword>
<accession>A0A1E5RWV9</accession>
<evidence type="ECO:0000259" key="3">
    <source>
        <dbReference type="PROSITE" id="PS51151"/>
    </source>
</evidence>
<keyword evidence="2" id="KW-0805">Transcription regulation</keyword>
<evidence type="ECO:0000256" key="2">
    <source>
        <dbReference type="RuleBase" id="RU361272"/>
    </source>
</evidence>
<name>A0A1E5RWV9_9ASCO</name>
<protein>
    <recommendedName>
        <fullName evidence="2">Nascent polypeptide-associated complex subunit beta</fullName>
    </recommendedName>
</protein>
<comment type="subunit">
    <text evidence="2">Part of the nascent polypeptide-associated complex (NAC).</text>
</comment>
<dbReference type="Proteomes" id="UP000095605">
    <property type="component" value="Unassembled WGS sequence"/>
</dbReference>
<dbReference type="PROSITE" id="PS51151">
    <property type="entry name" value="NAC_AB"/>
    <property type="match status" value="1"/>
</dbReference>
<gene>
    <name evidence="4" type="ORF">AWRI3578_g514</name>
</gene>
<feature type="domain" description="NAC-A/B" evidence="3">
    <location>
        <begin position="17"/>
        <end position="88"/>
    </location>
</feature>
<comment type="similarity">
    <text evidence="2">Belongs to the NAC-beta family.</text>
</comment>